<dbReference type="InterPro" id="IPR029058">
    <property type="entry name" value="AB_hydrolase_fold"/>
</dbReference>
<dbReference type="InterPro" id="IPR002918">
    <property type="entry name" value="Lipase_EstA/Esterase_EstB"/>
</dbReference>
<evidence type="ECO:0000256" key="1">
    <source>
        <dbReference type="SAM" id="SignalP"/>
    </source>
</evidence>
<dbReference type="Gene3D" id="3.40.50.1820">
    <property type="entry name" value="alpha/beta hydrolase"/>
    <property type="match status" value="1"/>
</dbReference>
<sequence length="315" mass="32412">MASWSALVVTTAVALAVSPLGSPPATAEGEVSYSYLDGVAAQFRAPDASPPGANDWTCRLDHAHPEPVVLLHGLSNQTVTWNTLAPVLAAEGHCVFSTTYGTGALGSLGALGPISDSAVQIGAFIDRVLSATGAAKVDLVGHSMGGAIPFHYINHLGGGPRIDDYVAMAAPFHGTTLSGIQSMFDTVATTVPELDDAITRQCGPCQFSYGSPYLTDLRPDPAVAPGIDFTTIVTRYDEIATPYETGLLAGANVDNVVVQDLCAQDYTEHYELTADPVAVSVVLAALSGDGHPSPGCFPVLPFIGPLPVGSATPPA</sequence>
<evidence type="ECO:0000313" key="3">
    <source>
        <dbReference type="Proteomes" id="UP001595767"/>
    </source>
</evidence>
<dbReference type="SUPFAM" id="SSF53474">
    <property type="entry name" value="alpha/beta-Hydrolases"/>
    <property type="match status" value="1"/>
</dbReference>
<keyword evidence="1" id="KW-0732">Signal</keyword>
<feature type="signal peptide" evidence="1">
    <location>
        <begin position="1"/>
        <end position="27"/>
    </location>
</feature>
<keyword evidence="3" id="KW-1185">Reference proteome</keyword>
<gene>
    <name evidence="2" type="ORF">ACFOW8_26445</name>
</gene>
<accession>A0ABV8LCS3</accession>
<organism evidence="2 3">
    <name type="scientific">Nocardia rhizosphaerae</name>
    <dbReference type="NCBI Taxonomy" id="1691571"/>
    <lineage>
        <taxon>Bacteria</taxon>
        <taxon>Bacillati</taxon>
        <taxon>Actinomycetota</taxon>
        <taxon>Actinomycetes</taxon>
        <taxon>Mycobacteriales</taxon>
        <taxon>Nocardiaceae</taxon>
        <taxon>Nocardia</taxon>
    </lineage>
</organism>
<name>A0ABV8LCS3_9NOCA</name>
<dbReference type="PANTHER" id="PTHR32015">
    <property type="entry name" value="FASTING INDUCED LIPASE"/>
    <property type="match status" value="1"/>
</dbReference>
<comment type="caution">
    <text evidence="2">The sequence shown here is derived from an EMBL/GenBank/DDBJ whole genome shotgun (WGS) entry which is preliminary data.</text>
</comment>
<feature type="chain" id="PRO_5045809595" evidence="1">
    <location>
        <begin position="28"/>
        <end position="315"/>
    </location>
</feature>
<dbReference type="EMBL" id="JBHSBA010000015">
    <property type="protein sequence ID" value="MFC4128473.1"/>
    <property type="molecule type" value="Genomic_DNA"/>
</dbReference>
<dbReference type="Proteomes" id="UP001595767">
    <property type="component" value="Unassembled WGS sequence"/>
</dbReference>
<dbReference type="PANTHER" id="PTHR32015:SF1">
    <property type="entry name" value="LIPASE"/>
    <property type="match status" value="1"/>
</dbReference>
<evidence type="ECO:0000313" key="2">
    <source>
        <dbReference type="EMBL" id="MFC4128473.1"/>
    </source>
</evidence>
<dbReference type="RefSeq" id="WP_378554242.1">
    <property type="nucleotide sequence ID" value="NZ_JBHSBA010000015.1"/>
</dbReference>
<protein>
    <submittedName>
        <fullName evidence="2">Esterase/lipase family protein</fullName>
    </submittedName>
</protein>
<reference evidence="3" key="1">
    <citation type="journal article" date="2019" name="Int. J. Syst. Evol. Microbiol.">
        <title>The Global Catalogue of Microorganisms (GCM) 10K type strain sequencing project: providing services to taxonomists for standard genome sequencing and annotation.</title>
        <authorList>
            <consortium name="The Broad Institute Genomics Platform"/>
            <consortium name="The Broad Institute Genome Sequencing Center for Infectious Disease"/>
            <person name="Wu L."/>
            <person name="Ma J."/>
        </authorList>
    </citation>
    <scope>NUCLEOTIDE SEQUENCE [LARGE SCALE GENOMIC DNA]</scope>
    <source>
        <strain evidence="3">CGMCC 4.7204</strain>
    </source>
</reference>
<dbReference type="Pfam" id="PF01674">
    <property type="entry name" value="Lipase_2"/>
    <property type="match status" value="1"/>
</dbReference>
<proteinExistence type="predicted"/>